<feature type="domain" description="Histone-binding protein RBBP4-like N-terminal" evidence="9">
    <location>
        <begin position="19"/>
        <end position="86"/>
    </location>
</feature>
<proteinExistence type="inferred from homology"/>
<dbReference type="InterPro" id="IPR022052">
    <property type="entry name" value="Histone-bd_RBBP4-like_N"/>
</dbReference>
<comment type="similarity">
    <text evidence="2">Belongs to the WD repeat RBAP46/RBAP48/MSI1 family.</text>
</comment>
<evidence type="ECO:0000256" key="2">
    <source>
        <dbReference type="ARBA" id="ARBA00009341"/>
    </source>
</evidence>
<evidence type="ECO:0000256" key="7">
    <source>
        <dbReference type="PROSITE-ProRule" id="PRU00221"/>
    </source>
</evidence>
<dbReference type="Pfam" id="PF00400">
    <property type="entry name" value="WD40"/>
    <property type="match status" value="4"/>
</dbReference>
<keyword evidence="3 7" id="KW-0853">WD repeat</keyword>
<name>A0AAW1SP44_9CHLO</name>
<evidence type="ECO:0000313" key="10">
    <source>
        <dbReference type="EMBL" id="KAK9852364.1"/>
    </source>
</evidence>
<gene>
    <name evidence="10" type="ORF">WJX84_003560</name>
</gene>
<dbReference type="Gene3D" id="2.130.10.10">
    <property type="entry name" value="YVTN repeat-like/Quinoprotein amine dehydrogenase"/>
    <property type="match status" value="1"/>
</dbReference>
<keyword evidence="6" id="KW-0539">Nucleus</keyword>
<evidence type="ECO:0000256" key="6">
    <source>
        <dbReference type="ARBA" id="ARBA00023242"/>
    </source>
</evidence>
<dbReference type="Pfam" id="PF12265">
    <property type="entry name" value="CAF1C_H4-bd"/>
    <property type="match status" value="1"/>
</dbReference>
<dbReference type="InterPro" id="IPR001680">
    <property type="entry name" value="WD40_rpt"/>
</dbReference>
<dbReference type="InterPro" id="IPR020472">
    <property type="entry name" value="WD40_PAC1"/>
</dbReference>
<evidence type="ECO:0000256" key="1">
    <source>
        <dbReference type="ARBA" id="ARBA00004123"/>
    </source>
</evidence>
<dbReference type="InterPro" id="IPR015943">
    <property type="entry name" value="WD40/YVTN_repeat-like_dom_sf"/>
</dbReference>
<dbReference type="SUPFAM" id="SSF50978">
    <property type="entry name" value="WD40 repeat-like"/>
    <property type="match status" value="1"/>
</dbReference>
<dbReference type="PROSITE" id="PS50294">
    <property type="entry name" value="WD_REPEATS_REGION"/>
    <property type="match status" value="2"/>
</dbReference>
<feature type="repeat" description="WD" evidence="7">
    <location>
        <begin position="180"/>
        <end position="222"/>
    </location>
</feature>
<dbReference type="PRINTS" id="PR00320">
    <property type="entry name" value="GPROTEINBRPT"/>
</dbReference>
<comment type="subcellular location">
    <subcellularLocation>
        <location evidence="1">Nucleus</location>
    </subcellularLocation>
</comment>
<dbReference type="InterPro" id="IPR050459">
    <property type="entry name" value="WD_repeat_RBAP46/RBAP48/MSI1"/>
</dbReference>
<comment type="caution">
    <text evidence="10">The sequence shown here is derived from an EMBL/GenBank/DDBJ whole genome shotgun (WGS) entry which is preliminary data.</text>
</comment>
<dbReference type="PROSITE" id="PS50082">
    <property type="entry name" value="WD_REPEATS_2"/>
    <property type="match status" value="3"/>
</dbReference>
<feature type="repeat" description="WD" evidence="7">
    <location>
        <begin position="227"/>
        <end position="269"/>
    </location>
</feature>
<reference evidence="10 11" key="1">
    <citation type="journal article" date="2024" name="Nat. Commun.">
        <title>Phylogenomics reveals the evolutionary origins of lichenization in chlorophyte algae.</title>
        <authorList>
            <person name="Puginier C."/>
            <person name="Libourel C."/>
            <person name="Otte J."/>
            <person name="Skaloud P."/>
            <person name="Haon M."/>
            <person name="Grisel S."/>
            <person name="Petersen M."/>
            <person name="Berrin J.G."/>
            <person name="Delaux P.M."/>
            <person name="Dal Grande F."/>
            <person name="Keller J."/>
        </authorList>
    </citation>
    <scope>NUCLEOTIDE SEQUENCE [LARGE SCALE GENOMIC DNA]</scope>
    <source>
        <strain evidence="10 11">SAG 2523</strain>
    </source>
</reference>
<dbReference type="PANTHER" id="PTHR22850">
    <property type="entry name" value="WD40 REPEAT FAMILY"/>
    <property type="match status" value="1"/>
</dbReference>
<evidence type="ECO:0000259" key="9">
    <source>
        <dbReference type="Pfam" id="PF12265"/>
    </source>
</evidence>
<keyword evidence="5" id="KW-0156">Chromatin regulator</keyword>
<accession>A0AAW1SP44</accession>
<evidence type="ECO:0000256" key="8">
    <source>
        <dbReference type="SAM" id="MobiDB-lite"/>
    </source>
</evidence>
<protein>
    <recommendedName>
        <fullName evidence="9">Histone-binding protein RBBP4-like N-terminal domain-containing protein</fullName>
    </recommendedName>
</protein>
<feature type="repeat" description="WD" evidence="7">
    <location>
        <begin position="314"/>
        <end position="349"/>
    </location>
</feature>
<evidence type="ECO:0000313" key="11">
    <source>
        <dbReference type="Proteomes" id="UP001485043"/>
    </source>
</evidence>
<organism evidence="10 11">
    <name type="scientific">Apatococcus fuscideae</name>
    <dbReference type="NCBI Taxonomy" id="2026836"/>
    <lineage>
        <taxon>Eukaryota</taxon>
        <taxon>Viridiplantae</taxon>
        <taxon>Chlorophyta</taxon>
        <taxon>core chlorophytes</taxon>
        <taxon>Trebouxiophyceae</taxon>
        <taxon>Chlorellales</taxon>
        <taxon>Chlorellaceae</taxon>
        <taxon>Apatococcus</taxon>
    </lineage>
</organism>
<dbReference type="EMBL" id="JALJOV010001191">
    <property type="protein sequence ID" value="KAK9852364.1"/>
    <property type="molecule type" value="Genomic_DNA"/>
</dbReference>
<dbReference type="AlphaFoldDB" id="A0AAW1SP44"/>
<evidence type="ECO:0000256" key="5">
    <source>
        <dbReference type="ARBA" id="ARBA00022853"/>
    </source>
</evidence>
<dbReference type="GO" id="GO:0005634">
    <property type="term" value="C:nucleus"/>
    <property type="evidence" value="ECO:0007669"/>
    <property type="project" value="UniProtKB-SubCell"/>
</dbReference>
<keyword evidence="4" id="KW-0677">Repeat</keyword>
<dbReference type="InterPro" id="IPR019775">
    <property type="entry name" value="WD40_repeat_CS"/>
</dbReference>
<dbReference type="SMART" id="SM00320">
    <property type="entry name" value="WD40"/>
    <property type="match status" value="6"/>
</dbReference>
<evidence type="ECO:0000256" key="3">
    <source>
        <dbReference type="ARBA" id="ARBA00022574"/>
    </source>
</evidence>
<sequence length="416" mass="45939">MADNAEGQVESNEARLIREEYNIWKKNTPYLYDLLITQELTWPSLTAQWLPGREVQGCHATQRLLLGTNTEGEEADHLLIYEVSGPASATTAPEEGTAKGKATDEAPAAVIRPVQRIKHETAVNRARFMPQRASIVATKPEASDVNVFDCDMHPAGLEEEASEEAEERNGANSASPQHTLKGHSEPGFAVAWSPHTPGHLLSGATDGLICMWDIGSGNQTLNAQHVFREHNGPVGEVAWQPLREGCFGSVGDDKRLILWDVRAPGAAQSHEVHESDILCLDFNPFNEYIVATGSKDTSVLLHDIRKLQKPLHRFAHHSDEVLQVKWSPTAETILASGGNDRRLFIWDLSRIGDEQAAEDAEDGPPELLFSHSGHTGEVSDFSWNAEDDWVMASVDSANSLQVWQLAQSIYEDDYRN</sequence>
<dbReference type="PROSITE" id="PS00678">
    <property type="entry name" value="WD_REPEATS_1"/>
    <property type="match status" value="2"/>
</dbReference>
<dbReference type="GO" id="GO:0006325">
    <property type="term" value="P:chromatin organization"/>
    <property type="evidence" value="ECO:0007669"/>
    <property type="project" value="UniProtKB-KW"/>
</dbReference>
<keyword evidence="11" id="KW-1185">Reference proteome</keyword>
<feature type="region of interest" description="Disordered" evidence="8">
    <location>
        <begin position="158"/>
        <end position="191"/>
    </location>
</feature>
<dbReference type="Proteomes" id="UP001485043">
    <property type="component" value="Unassembled WGS sequence"/>
</dbReference>
<evidence type="ECO:0000256" key="4">
    <source>
        <dbReference type="ARBA" id="ARBA00022737"/>
    </source>
</evidence>
<dbReference type="InterPro" id="IPR036322">
    <property type="entry name" value="WD40_repeat_dom_sf"/>
</dbReference>